<protein>
    <recommendedName>
        <fullName evidence="2">Peptide ABC transporter substrate-binding protein</fullName>
    </recommendedName>
</protein>
<gene>
    <name evidence="1" type="ORF">S01H1_06332</name>
</gene>
<dbReference type="EMBL" id="BARS01003276">
    <property type="protein sequence ID" value="GAF80341.1"/>
    <property type="molecule type" value="Genomic_DNA"/>
</dbReference>
<dbReference type="AlphaFoldDB" id="X0SYX2"/>
<proteinExistence type="predicted"/>
<accession>X0SYX2</accession>
<reference evidence="1" key="1">
    <citation type="journal article" date="2014" name="Front. Microbiol.">
        <title>High frequency of phylogenetically diverse reductive dehalogenase-homologous genes in deep subseafloor sedimentary metagenomes.</title>
        <authorList>
            <person name="Kawai M."/>
            <person name="Futagami T."/>
            <person name="Toyoda A."/>
            <person name="Takaki Y."/>
            <person name="Nishi S."/>
            <person name="Hori S."/>
            <person name="Arai W."/>
            <person name="Tsubouchi T."/>
            <person name="Morono Y."/>
            <person name="Uchiyama I."/>
            <person name="Ito T."/>
            <person name="Fujiyama A."/>
            <person name="Inagaki F."/>
            <person name="Takami H."/>
        </authorList>
    </citation>
    <scope>NUCLEOTIDE SEQUENCE</scope>
    <source>
        <strain evidence="1">Expedition CK06-06</strain>
    </source>
</reference>
<evidence type="ECO:0000313" key="1">
    <source>
        <dbReference type="EMBL" id="GAF80341.1"/>
    </source>
</evidence>
<feature type="non-terminal residue" evidence="1">
    <location>
        <position position="61"/>
    </location>
</feature>
<organism evidence="1">
    <name type="scientific">marine sediment metagenome</name>
    <dbReference type="NCBI Taxonomy" id="412755"/>
    <lineage>
        <taxon>unclassified sequences</taxon>
        <taxon>metagenomes</taxon>
        <taxon>ecological metagenomes</taxon>
    </lineage>
</organism>
<sequence length="61" mass="6510">MSDLQMPDQGNGGGDATLVQVQDLKKYFPITSGIIFQRRVGAVQAVDGVTFDVVRGETLGL</sequence>
<evidence type="ECO:0008006" key="2">
    <source>
        <dbReference type="Google" id="ProtNLM"/>
    </source>
</evidence>
<name>X0SYX2_9ZZZZ</name>
<comment type="caution">
    <text evidence="1">The sequence shown here is derived from an EMBL/GenBank/DDBJ whole genome shotgun (WGS) entry which is preliminary data.</text>
</comment>